<feature type="transmembrane region" description="Helical" evidence="7">
    <location>
        <begin position="151"/>
        <end position="173"/>
    </location>
</feature>
<dbReference type="Proteomes" id="UP000824223">
    <property type="component" value="Unassembled WGS sequence"/>
</dbReference>
<organism evidence="9 10">
    <name type="scientific">Candidatus Mediterraneibacter pullicola</name>
    <dbReference type="NCBI Taxonomy" id="2838682"/>
    <lineage>
        <taxon>Bacteria</taxon>
        <taxon>Bacillati</taxon>
        <taxon>Bacillota</taxon>
        <taxon>Clostridia</taxon>
        <taxon>Lachnospirales</taxon>
        <taxon>Lachnospiraceae</taxon>
        <taxon>Mediterraneibacter</taxon>
    </lineage>
</organism>
<keyword evidence="6 7" id="KW-0472">Membrane</keyword>
<dbReference type="InterPro" id="IPR051393">
    <property type="entry name" value="ABC_transporter_permease"/>
</dbReference>
<feature type="transmembrane region" description="Helical" evidence="7">
    <location>
        <begin position="209"/>
        <end position="228"/>
    </location>
</feature>
<evidence type="ECO:0000313" key="10">
    <source>
        <dbReference type="Proteomes" id="UP000824223"/>
    </source>
</evidence>
<dbReference type="PANTHER" id="PTHR30193:SF37">
    <property type="entry name" value="INNER MEMBRANE ABC TRANSPORTER PERMEASE PROTEIN YCJO"/>
    <property type="match status" value="1"/>
</dbReference>
<dbReference type="Gene3D" id="1.10.3720.10">
    <property type="entry name" value="MetI-like"/>
    <property type="match status" value="1"/>
</dbReference>
<comment type="caution">
    <text evidence="9">The sequence shown here is derived from an EMBL/GenBank/DDBJ whole genome shotgun (WGS) entry which is preliminary data.</text>
</comment>
<feature type="domain" description="ABC transmembrane type-1" evidence="8">
    <location>
        <begin position="69"/>
        <end position="278"/>
    </location>
</feature>
<dbReference type="Pfam" id="PF00528">
    <property type="entry name" value="BPD_transp_1"/>
    <property type="match status" value="1"/>
</dbReference>
<dbReference type="SUPFAM" id="SSF161098">
    <property type="entry name" value="MetI-like"/>
    <property type="match status" value="1"/>
</dbReference>
<dbReference type="EMBL" id="DXAK01000002">
    <property type="protein sequence ID" value="HJA05611.1"/>
    <property type="molecule type" value="Genomic_DNA"/>
</dbReference>
<dbReference type="PANTHER" id="PTHR30193">
    <property type="entry name" value="ABC TRANSPORTER PERMEASE PROTEIN"/>
    <property type="match status" value="1"/>
</dbReference>
<evidence type="ECO:0000256" key="1">
    <source>
        <dbReference type="ARBA" id="ARBA00004651"/>
    </source>
</evidence>
<comment type="subcellular location">
    <subcellularLocation>
        <location evidence="1 7">Cell membrane</location>
        <topology evidence="1 7">Multi-pass membrane protein</topology>
    </subcellularLocation>
</comment>
<evidence type="ECO:0000256" key="3">
    <source>
        <dbReference type="ARBA" id="ARBA00022475"/>
    </source>
</evidence>
<dbReference type="GO" id="GO:0005886">
    <property type="term" value="C:plasma membrane"/>
    <property type="evidence" value="ECO:0007669"/>
    <property type="project" value="UniProtKB-SubCell"/>
</dbReference>
<dbReference type="InterPro" id="IPR000515">
    <property type="entry name" value="MetI-like"/>
</dbReference>
<dbReference type="CDD" id="cd06261">
    <property type="entry name" value="TM_PBP2"/>
    <property type="match status" value="1"/>
</dbReference>
<name>A0A9D2KIJ7_9FIRM</name>
<keyword evidence="2 7" id="KW-0813">Transport</keyword>
<feature type="transmembrane region" description="Helical" evidence="7">
    <location>
        <begin position="68"/>
        <end position="95"/>
    </location>
</feature>
<comment type="similarity">
    <text evidence="7">Belongs to the binding-protein-dependent transport system permease family.</text>
</comment>
<proteinExistence type="inferred from homology"/>
<evidence type="ECO:0000256" key="2">
    <source>
        <dbReference type="ARBA" id="ARBA00022448"/>
    </source>
</evidence>
<sequence>MQKTLIRRETISAYLFLAPALVFFVGFVIVPMVMCLVTSFFDYSMTEFAFVGFDNYKEMFQDDIFIKALANTVLIVVVAVPTVTAFSLWVSSVIYKMNGALCSFFRCIFYLPVVTGTVAVTVVWKWMFNKYTGLFNYVLDSDISWLGDSRTAIWCIILILFTTSVGQPIVLYVSALGNVDDSLIEAAQVDGATSRQVFWKIKWPQIMPTTLYILVITTINSFQCYALIQLLTSGGPNHSTETIMYYIYYQAFKLYRYGYGNAMGVILAIIIAVFSALQFKVAGKKND</sequence>
<keyword evidence="4 7" id="KW-0812">Transmembrane</keyword>
<keyword evidence="3" id="KW-1003">Cell membrane</keyword>
<dbReference type="InterPro" id="IPR035906">
    <property type="entry name" value="MetI-like_sf"/>
</dbReference>
<evidence type="ECO:0000313" key="9">
    <source>
        <dbReference type="EMBL" id="HJA05611.1"/>
    </source>
</evidence>
<feature type="transmembrane region" description="Helical" evidence="7">
    <location>
        <begin position="107"/>
        <end position="127"/>
    </location>
</feature>
<dbReference type="AlphaFoldDB" id="A0A9D2KIJ7"/>
<feature type="transmembrane region" description="Helical" evidence="7">
    <location>
        <begin position="257"/>
        <end position="277"/>
    </location>
</feature>
<evidence type="ECO:0000256" key="5">
    <source>
        <dbReference type="ARBA" id="ARBA00022989"/>
    </source>
</evidence>
<dbReference type="GO" id="GO:0055085">
    <property type="term" value="P:transmembrane transport"/>
    <property type="evidence" value="ECO:0007669"/>
    <property type="project" value="InterPro"/>
</dbReference>
<evidence type="ECO:0000259" key="8">
    <source>
        <dbReference type="PROSITE" id="PS50928"/>
    </source>
</evidence>
<keyword evidence="5 7" id="KW-1133">Transmembrane helix</keyword>
<gene>
    <name evidence="9" type="ORF">H9798_00445</name>
</gene>
<reference evidence="9" key="2">
    <citation type="submission" date="2021-04" db="EMBL/GenBank/DDBJ databases">
        <authorList>
            <person name="Gilroy R."/>
        </authorList>
    </citation>
    <scope>NUCLEOTIDE SEQUENCE</scope>
    <source>
        <strain evidence="9">ChiSjej2B20-11307</strain>
    </source>
</reference>
<accession>A0A9D2KIJ7</accession>
<evidence type="ECO:0000256" key="4">
    <source>
        <dbReference type="ARBA" id="ARBA00022692"/>
    </source>
</evidence>
<evidence type="ECO:0000256" key="7">
    <source>
        <dbReference type="RuleBase" id="RU363032"/>
    </source>
</evidence>
<protein>
    <submittedName>
        <fullName evidence="9">Sugar ABC transporter permease</fullName>
    </submittedName>
</protein>
<dbReference type="PROSITE" id="PS50928">
    <property type="entry name" value="ABC_TM1"/>
    <property type="match status" value="1"/>
</dbReference>
<reference evidence="9" key="1">
    <citation type="journal article" date="2021" name="PeerJ">
        <title>Extensive microbial diversity within the chicken gut microbiome revealed by metagenomics and culture.</title>
        <authorList>
            <person name="Gilroy R."/>
            <person name="Ravi A."/>
            <person name="Getino M."/>
            <person name="Pursley I."/>
            <person name="Horton D.L."/>
            <person name="Alikhan N.F."/>
            <person name="Baker D."/>
            <person name="Gharbi K."/>
            <person name="Hall N."/>
            <person name="Watson M."/>
            <person name="Adriaenssens E.M."/>
            <person name="Foster-Nyarko E."/>
            <person name="Jarju S."/>
            <person name="Secka A."/>
            <person name="Antonio M."/>
            <person name="Oren A."/>
            <person name="Chaudhuri R.R."/>
            <person name="La Ragione R."/>
            <person name="Hildebrand F."/>
            <person name="Pallen M.J."/>
        </authorList>
    </citation>
    <scope>NUCLEOTIDE SEQUENCE</scope>
    <source>
        <strain evidence="9">ChiSjej2B20-11307</strain>
    </source>
</reference>
<feature type="transmembrane region" description="Helical" evidence="7">
    <location>
        <begin position="12"/>
        <end position="41"/>
    </location>
</feature>
<evidence type="ECO:0000256" key="6">
    <source>
        <dbReference type="ARBA" id="ARBA00023136"/>
    </source>
</evidence>